<dbReference type="InterPro" id="IPR036890">
    <property type="entry name" value="HATPase_C_sf"/>
</dbReference>
<comment type="similarity">
    <text evidence="1 4">Belongs to the DNA mismatch repair MutL/HexB family.</text>
</comment>
<dbReference type="InterPro" id="IPR020568">
    <property type="entry name" value="Ribosomal_Su5_D2-typ_SF"/>
</dbReference>
<dbReference type="EMBL" id="LRPM01000048">
    <property type="protein sequence ID" value="KWZ77479.1"/>
    <property type="molecule type" value="Genomic_DNA"/>
</dbReference>
<evidence type="ECO:0000256" key="4">
    <source>
        <dbReference type="HAMAP-Rule" id="MF_00149"/>
    </source>
</evidence>
<dbReference type="InterPro" id="IPR037198">
    <property type="entry name" value="MutL_C_sf"/>
</dbReference>
<dbReference type="Pfam" id="PF13589">
    <property type="entry name" value="HATPase_c_3"/>
    <property type="match status" value="1"/>
</dbReference>
<proteinExistence type="inferred from homology"/>
<dbReference type="SMART" id="SM01340">
    <property type="entry name" value="DNA_mis_repair"/>
    <property type="match status" value="1"/>
</dbReference>
<feature type="domain" description="MutL C-terminal dimerisation" evidence="5">
    <location>
        <begin position="434"/>
        <end position="572"/>
    </location>
</feature>
<dbReference type="GO" id="GO:0140664">
    <property type="term" value="F:ATP-dependent DNA damage sensor activity"/>
    <property type="evidence" value="ECO:0007669"/>
    <property type="project" value="InterPro"/>
</dbReference>
<protein>
    <recommendedName>
        <fullName evidence="4">DNA mismatch repair protein MutL</fullName>
    </recommendedName>
</protein>
<accession>A0A133KD60</accession>
<dbReference type="RefSeq" id="WP_060929567.1">
    <property type="nucleotide sequence ID" value="NZ_KQ955281.1"/>
</dbReference>
<dbReference type="SUPFAM" id="SSF55874">
    <property type="entry name" value="ATPase domain of HSP90 chaperone/DNA topoisomerase II/histidine kinase"/>
    <property type="match status" value="1"/>
</dbReference>
<feature type="domain" description="DNA mismatch repair protein S5" evidence="6">
    <location>
        <begin position="207"/>
        <end position="325"/>
    </location>
</feature>
<dbReference type="HAMAP" id="MF_00149">
    <property type="entry name" value="DNA_mis_repair"/>
    <property type="match status" value="1"/>
</dbReference>
<dbReference type="InterPro" id="IPR014762">
    <property type="entry name" value="DNA_mismatch_repair_CS"/>
</dbReference>
<dbReference type="Proteomes" id="UP000070383">
    <property type="component" value="Unassembled WGS sequence"/>
</dbReference>
<dbReference type="CDD" id="cd00782">
    <property type="entry name" value="MutL_Trans"/>
    <property type="match status" value="1"/>
</dbReference>
<dbReference type="SUPFAM" id="SSF118116">
    <property type="entry name" value="DNA mismatch repair protein MutL"/>
    <property type="match status" value="1"/>
</dbReference>
<evidence type="ECO:0000259" key="6">
    <source>
        <dbReference type="SMART" id="SM01340"/>
    </source>
</evidence>
<comment type="function">
    <text evidence="4">This protein is involved in the repair of mismatches in DNA. It is required for dam-dependent methyl-directed DNA mismatch repair. May act as a 'molecular matchmaker', a protein that promotes the formation of a stable complex between two or more DNA-binding proteins in an ATP-dependent manner without itself being part of a final effector complex.</text>
</comment>
<dbReference type="AlphaFoldDB" id="A0A133KD60"/>
<dbReference type="PROSITE" id="PS00058">
    <property type="entry name" value="DNA_MISMATCH_REPAIR_1"/>
    <property type="match status" value="1"/>
</dbReference>
<dbReference type="SUPFAM" id="SSF54211">
    <property type="entry name" value="Ribosomal protein S5 domain 2-like"/>
    <property type="match status" value="1"/>
</dbReference>
<dbReference type="InterPro" id="IPR038973">
    <property type="entry name" value="MutL/Mlh/Pms-like"/>
</dbReference>
<keyword evidence="3 4" id="KW-0234">DNA repair</keyword>
<dbReference type="SMART" id="SM00853">
    <property type="entry name" value="MutL_C"/>
    <property type="match status" value="1"/>
</dbReference>
<dbReference type="Gene3D" id="3.30.1540.20">
    <property type="entry name" value="MutL, C-terminal domain, dimerisation subdomain"/>
    <property type="match status" value="1"/>
</dbReference>
<dbReference type="GO" id="GO:0032300">
    <property type="term" value="C:mismatch repair complex"/>
    <property type="evidence" value="ECO:0007669"/>
    <property type="project" value="InterPro"/>
</dbReference>
<dbReference type="Gene3D" id="3.30.565.10">
    <property type="entry name" value="Histidine kinase-like ATPase, C-terminal domain"/>
    <property type="match status" value="1"/>
</dbReference>
<dbReference type="OrthoDB" id="9763467at2"/>
<dbReference type="PANTHER" id="PTHR10073">
    <property type="entry name" value="DNA MISMATCH REPAIR PROTEIN MLH, PMS, MUTL"/>
    <property type="match status" value="1"/>
</dbReference>
<dbReference type="GO" id="GO:0016887">
    <property type="term" value="F:ATP hydrolysis activity"/>
    <property type="evidence" value="ECO:0007669"/>
    <property type="project" value="InterPro"/>
</dbReference>
<gene>
    <name evidence="4" type="primary">mutL</name>
    <name evidence="7" type="ORF">HMPREF3200_01299</name>
</gene>
<name>A0A133KD60_9FIRM</name>
<evidence type="ECO:0000259" key="5">
    <source>
        <dbReference type="SMART" id="SM00853"/>
    </source>
</evidence>
<evidence type="ECO:0000256" key="3">
    <source>
        <dbReference type="ARBA" id="ARBA00023204"/>
    </source>
</evidence>
<dbReference type="NCBIfam" id="TIGR00585">
    <property type="entry name" value="mutl"/>
    <property type="match status" value="1"/>
</dbReference>
<evidence type="ECO:0000313" key="8">
    <source>
        <dbReference type="Proteomes" id="UP000070383"/>
    </source>
</evidence>
<dbReference type="CDD" id="cd16926">
    <property type="entry name" value="HATPase_MutL-MLH-PMS-like"/>
    <property type="match status" value="1"/>
</dbReference>
<organism evidence="7 8">
    <name type="scientific">Anaerococcus tetradius</name>
    <dbReference type="NCBI Taxonomy" id="33036"/>
    <lineage>
        <taxon>Bacteria</taxon>
        <taxon>Bacillati</taxon>
        <taxon>Bacillota</taxon>
        <taxon>Tissierellia</taxon>
        <taxon>Tissierellales</taxon>
        <taxon>Peptoniphilaceae</taxon>
        <taxon>Anaerococcus</taxon>
    </lineage>
</organism>
<dbReference type="Gene3D" id="3.30.230.10">
    <property type="match status" value="1"/>
</dbReference>
<dbReference type="Pfam" id="PF08676">
    <property type="entry name" value="MutL_C"/>
    <property type="match status" value="1"/>
</dbReference>
<evidence type="ECO:0000256" key="2">
    <source>
        <dbReference type="ARBA" id="ARBA00022763"/>
    </source>
</evidence>
<dbReference type="Pfam" id="PF01119">
    <property type="entry name" value="DNA_mis_repair"/>
    <property type="match status" value="1"/>
</dbReference>
<evidence type="ECO:0000313" key="7">
    <source>
        <dbReference type="EMBL" id="KWZ77479.1"/>
    </source>
</evidence>
<dbReference type="STRING" id="33036.HMPREF3200_01299"/>
<sequence length="614" mass="71027">MTIIKLDDQTIEKIAAGEVIESPVSIIKELVENSIDSGADTITVEIKNGGKTYIRVTDNGCGIARGEIELAFSKHATSKIKDFNDLYDIYSLGFRGEALASIVTVSQLTAISKTDFEDIGSKINFDNGKSSLTSIATNTGTSIVVKDLFRDIPVRRRFLKSDTIEANRISRLMYAFAIGYKDISFKFIKNDNIEFSTNKNEDLKVRISKLLDDSLGENLISLKAKNDIYKINGYISNSNYYRGNRSLQYIYINNRLVDSDLIRARIELNYRGLIPNARFPVYFIYISTNPKNLDVNVHPNKRSIKFSYEDELIELIDGTLSIKLGENNRAKEIDVRTETSEDLMDFSDYGQILNKYNKVSSFAKEENKSNLYKTKEKKDYKSKSLDDFFNNNIELDVQNDSIEDKRKISISNKNQPKEEFEEQTYLEDFEFLSYKCSIFNRYSLFEKKDELYILDHRRASEKINFDKFIKQLSNKSIDKQILLDPIIIKLNRNDFEKFNSKKEFINNLGFDAEIISDESIIIRSTPFIFEIPENDKFFYDLIDIDYDRDVDYLYNKLRKLNLSYIFRKGDKIGEKEAFALIKGLSAMANPYKTSDGKATLIKINEKDVEKYFEK</sequence>
<dbReference type="InterPro" id="IPR020667">
    <property type="entry name" value="DNA_mismatch_repair_MutL"/>
</dbReference>
<dbReference type="InterPro" id="IPR042120">
    <property type="entry name" value="MutL_C_dimsub"/>
</dbReference>
<dbReference type="InterPro" id="IPR014790">
    <property type="entry name" value="MutL_C"/>
</dbReference>
<dbReference type="FunFam" id="3.30.565.10:FF:000003">
    <property type="entry name" value="DNA mismatch repair endonuclease MutL"/>
    <property type="match status" value="1"/>
</dbReference>
<dbReference type="GO" id="GO:0006298">
    <property type="term" value="P:mismatch repair"/>
    <property type="evidence" value="ECO:0007669"/>
    <property type="project" value="UniProtKB-UniRule"/>
</dbReference>
<dbReference type="InterPro" id="IPR002099">
    <property type="entry name" value="MutL/Mlh/PMS"/>
</dbReference>
<dbReference type="InterPro" id="IPR013507">
    <property type="entry name" value="DNA_mismatch_S5_2-like"/>
</dbReference>
<dbReference type="PANTHER" id="PTHR10073:SF12">
    <property type="entry name" value="DNA MISMATCH REPAIR PROTEIN MLH1"/>
    <property type="match status" value="1"/>
</dbReference>
<keyword evidence="2 4" id="KW-0227">DNA damage</keyword>
<dbReference type="GO" id="GO:0005524">
    <property type="term" value="F:ATP binding"/>
    <property type="evidence" value="ECO:0007669"/>
    <property type="project" value="InterPro"/>
</dbReference>
<reference evidence="8" key="1">
    <citation type="submission" date="2016-01" db="EMBL/GenBank/DDBJ databases">
        <authorList>
            <person name="Mitreva M."/>
            <person name="Pepin K.H."/>
            <person name="Mihindukulasuriya K.A."/>
            <person name="Fulton R."/>
            <person name="Fronick C."/>
            <person name="O'Laughlin M."/>
            <person name="Miner T."/>
            <person name="Herter B."/>
            <person name="Rosa B.A."/>
            <person name="Cordes M."/>
            <person name="Tomlinson C."/>
            <person name="Wollam A."/>
            <person name="Palsikar V.B."/>
            <person name="Mardis E.R."/>
            <person name="Wilson R.K."/>
        </authorList>
    </citation>
    <scope>NUCLEOTIDE SEQUENCE [LARGE SCALE GENOMIC DNA]</scope>
    <source>
        <strain evidence="8">MJR8151</strain>
    </source>
</reference>
<dbReference type="PATRIC" id="fig|33036.3.peg.1287"/>
<comment type="caution">
    <text evidence="7">The sequence shown here is derived from an EMBL/GenBank/DDBJ whole genome shotgun (WGS) entry which is preliminary data.</text>
</comment>
<evidence type="ECO:0000256" key="1">
    <source>
        <dbReference type="ARBA" id="ARBA00006082"/>
    </source>
</evidence>
<dbReference type="InterPro" id="IPR042121">
    <property type="entry name" value="MutL_C_regsub"/>
</dbReference>
<keyword evidence="8" id="KW-1185">Reference proteome</keyword>
<dbReference type="Gene3D" id="3.30.1370.100">
    <property type="entry name" value="MutL, C-terminal domain, regulatory subdomain"/>
    <property type="match status" value="1"/>
</dbReference>
<dbReference type="InterPro" id="IPR014721">
    <property type="entry name" value="Ribsml_uS5_D2-typ_fold_subgr"/>
</dbReference>
<dbReference type="GO" id="GO:0030983">
    <property type="term" value="F:mismatched DNA binding"/>
    <property type="evidence" value="ECO:0007669"/>
    <property type="project" value="InterPro"/>
</dbReference>